<dbReference type="PRINTS" id="PR00950">
    <property type="entry name" value="TYPE3IMSPROT"/>
</dbReference>
<organism evidence="14 15">
    <name type="scientific">Carnobacterium alterfunditum</name>
    <dbReference type="NCBI Taxonomy" id="28230"/>
    <lineage>
        <taxon>Bacteria</taxon>
        <taxon>Bacillati</taxon>
        <taxon>Bacillota</taxon>
        <taxon>Bacilli</taxon>
        <taxon>Lactobacillales</taxon>
        <taxon>Carnobacteriaceae</taxon>
        <taxon>Carnobacterium</taxon>
    </lineage>
</organism>
<dbReference type="STRING" id="28230.SAMN05878443_2285"/>
<gene>
    <name evidence="12" type="primary">flhB</name>
    <name evidence="14" type="ORF">SAMN05878443_2285</name>
</gene>
<evidence type="ECO:0000313" key="14">
    <source>
        <dbReference type="EMBL" id="SIO26672.1"/>
    </source>
</evidence>
<evidence type="ECO:0000256" key="2">
    <source>
        <dbReference type="ARBA" id="ARBA00010690"/>
    </source>
</evidence>
<dbReference type="GO" id="GO:0005886">
    <property type="term" value="C:plasma membrane"/>
    <property type="evidence" value="ECO:0007669"/>
    <property type="project" value="UniProtKB-SubCell"/>
</dbReference>
<dbReference type="InterPro" id="IPR029025">
    <property type="entry name" value="T3SS_substrate_exporter_C"/>
</dbReference>
<dbReference type="Proteomes" id="UP000184758">
    <property type="component" value="Unassembled WGS sequence"/>
</dbReference>
<evidence type="ECO:0000313" key="15">
    <source>
        <dbReference type="Proteomes" id="UP000184758"/>
    </source>
</evidence>
<keyword evidence="4 12" id="KW-0813">Transport</keyword>
<keyword evidence="14" id="KW-0966">Cell projection</keyword>
<name>A0A1N6I3R8_9LACT</name>
<reference evidence="15" key="1">
    <citation type="submission" date="2016-11" db="EMBL/GenBank/DDBJ databases">
        <authorList>
            <person name="Varghese N."/>
            <person name="Submissions S."/>
        </authorList>
    </citation>
    <scope>NUCLEOTIDE SEQUENCE [LARGE SCALE GENOMIC DNA]</scope>
    <source>
        <strain evidence="15">313</strain>
    </source>
</reference>
<dbReference type="PANTHER" id="PTHR30531:SF12">
    <property type="entry name" value="FLAGELLAR BIOSYNTHETIC PROTEIN FLHB"/>
    <property type="match status" value="1"/>
</dbReference>
<feature type="region of interest" description="Disordered" evidence="13">
    <location>
        <begin position="1"/>
        <end position="24"/>
    </location>
</feature>
<evidence type="ECO:0000256" key="8">
    <source>
        <dbReference type="ARBA" id="ARBA00022927"/>
    </source>
</evidence>
<evidence type="ECO:0000256" key="9">
    <source>
        <dbReference type="ARBA" id="ARBA00022989"/>
    </source>
</evidence>
<feature type="transmembrane region" description="Helical" evidence="12">
    <location>
        <begin position="191"/>
        <end position="212"/>
    </location>
</feature>
<dbReference type="Pfam" id="PF01312">
    <property type="entry name" value="Bac_export_2"/>
    <property type="match status" value="1"/>
</dbReference>
<dbReference type="RefSeq" id="WP_034546255.1">
    <property type="nucleotide sequence ID" value="NZ_FSRN01000001.1"/>
</dbReference>
<dbReference type="Gene3D" id="3.40.1690.10">
    <property type="entry name" value="secretion proteins EscU"/>
    <property type="match status" value="1"/>
</dbReference>
<keyword evidence="9 12" id="KW-1133">Transmembrane helix</keyword>
<proteinExistence type="inferred from homology"/>
<feature type="transmembrane region" description="Helical" evidence="12">
    <location>
        <begin position="84"/>
        <end position="116"/>
    </location>
</feature>
<feature type="transmembrane region" description="Helical" evidence="12">
    <location>
        <begin position="141"/>
        <end position="159"/>
    </location>
</feature>
<dbReference type="NCBIfam" id="TIGR00328">
    <property type="entry name" value="flhB"/>
    <property type="match status" value="1"/>
</dbReference>
<keyword evidence="11 12" id="KW-1006">Bacterial flagellum protein export</keyword>
<dbReference type="PANTHER" id="PTHR30531">
    <property type="entry name" value="FLAGELLAR BIOSYNTHETIC PROTEIN FLHB"/>
    <property type="match status" value="1"/>
</dbReference>
<accession>A0A1N6I3R8</accession>
<keyword evidence="14" id="KW-0969">Cilium</keyword>
<dbReference type="Gene3D" id="6.10.250.2080">
    <property type="match status" value="1"/>
</dbReference>
<evidence type="ECO:0000256" key="11">
    <source>
        <dbReference type="ARBA" id="ARBA00023225"/>
    </source>
</evidence>
<keyword evidence="14" id="KW-0282">Flagellum</keyword>
<dbReference type="GO" id="GO:0009306">
    <property type="term" value="P:protein secretion"/>
    <property type="evidence" value="ECO:0007669"/>
    <property type="project" value="InterPro"/>
</dbReference>
<keyword evidence="10 12" id="KW-0472">Membrane</keyword>
<keyword evidence="6 12" id="KW-0812">Transmembrane</keyword>
<keyword evidence="15" id="KW-1185">Reference proteome</keyword>
<dbReference type="InterPro" id="IPR006135">
    <property type="entry name" value="T3SS_substrate_exporter"/>
</dbReference>
<dbReference type="eggNOG" id="COG1377">
    <property type="taxonomic scope" value="Bacteria"/>
</dbReference>
<evidence type="ECO:0000256" key="12">
    <source>
        <dbReference type="RuleBase" id="RU364091"/>
    </source>
</evidence>
<evidence type="ECO:0000256" key="5">
    <source>
        <dbReference type="ARBA" id="ARBA00022475"/>
    </source>
</evidence>
<comment type="function">
    <text evidence="12">Required for formation of the rod structure in the basal body of the flagellar apparatus. Together with FliI and FliH, may constitute the export apparatus of flagellin.</text>
</comment>
<evidence type="ECO:0000256" key="4">
    <source>
        <dbReference type="ARBA" id="ARBA00022448"/>
    </source>
</evidence>
<dbReference type="EMBL" id="FSRN01000001">
    <property type="protein sequence ID" value="SIO26672.1"/>
    <property type="molecule type" value="Genomic_DNA"/>
</dbReference>
<protein>
    <recommendedName>
        <fullName evidence="3 12">Flagellar biosynthetic protein FlhB</fullName>
    </recommendedName>
</protein>
<evidence type="ECO:0000256" key="10">
    <source>
        <dbReference type="ARBA" id="ARBA00023136"/>
    </source>
</evidence>
<comment type="subcellular location">
    <subcellularLocation>
        <location evidence="1">Cell membrane</location>
        <topology evidence="1">Multi-pass membrane protein</topology>
    </subcellularLocation>
</comment>
<dbReference type="SUPFAM" id="SSF160544">
    <property type="entry name" value="EscU C-terminal domain-like"/>
    <property type="match status" value="1"/>
</dbReference>
<evidence type="ECO:0000256" key="6">
    <source>
        <dbReference type="ARBA" id="ARBA00022692"/>
    </source>
</evidence>
<dbReference type="GO" id="GO:0044780">
    <property type="term" value="P:bacterial-type flagellum assembly"/>
    <property type="evidence" value="ECO:0007669"/>
    <property type="project" value="InterPro"/>
</dbReference>
<evidence type="ECO:0000256" key="13">
    <source>
        <dbReference type="SAM" id="MobiDB-lite"/>
    </source>
</evidence>
<feature type="transmembrane region" description="Helical" evidence="12">
    <location>
        <begin position="31"/>
        <end position="52"/>
    </location>
</feature>
<evidence type="ECO:0000256" key="7">
    <source>
        <dbReference type="ARBA" id="ARBA00022795"/>
    </source>
</evidence>
<dbReference type="InterPro" id="IPR006136">
    <property type="entry name" value="FlhB"/>
</dbReference>
<dbReference type="AlphaFoldDB" id="A0A1N6I3R8"/>
<sequence length="355" mass="39988">MAEKDGKTEKASPKKLRDTRKKGEIPKSPDLTSAVTFIVFILAATFLGNYILKYSLLYLQNYLSAGLTVDGLENNLANIGMRSIIFIMVLAGPFLVIAFVAAFVSTIVQTGFLFSIEPIKFKLSKINPISGFKNMFSKKTVFTLFKNVAKLTLVFWMAYKTLETSVYLILNSSNVGTEKLFFLMSDLVMELATQLGVLLLILGLIDYIYQVYDYRKNLKMSKQELKDEYKEAEGDPQIKSQRRQRYRQLTKGGLHDVETATAIITNPTHLAIAIRYEKGKDEVPIIVAKGADHQAAKIRELAKALDIPIIENKPVARAMYKAVEIGQPVPMDLYQAIAEILALVYQTEEMNKYKI</sequence>
<comment type="similarity">
    <text evidence="2 12">Belongs to the type III secretion exporter family.</text>
</comment>
<evidence type="ECO:0000256" key="3">
    <source>
        <dbReference type="ARBA" id="ARBA00021622"/>
    </source>
</evidence>
<keyword evidence="5 12" id="KW-1003">Cell membrane</keyword>
<dbReference type="OrthoDB" id="9807950at2"/>
<keyword evidence="7 12" id="KW-1005">Bacterial flagellum biogenesis</keyword>
<evidence type="ECO:0000256" key="1">
    <source>
        <dbReference type="ARBA" id="ARBA00004651"/>
    </source>
</evidence>
<keyword evidence="8 12" id="KW-0653">Protein transport</keyword>